<keyword evidence="3" id="KW-1185">Reference proteome</keyword>
<dbReference type="InterPro" id="IPR045893">
    <property type="entry name" value="FREE1"/>
</dbReference>
<dbReference type="Gramene" id="TVU08698">
    <property type="protein sequence ID" value="TVU08698"/>
    <property type="gene ID" value="EJB05_42109"/>
</dbReference>
<feature type="non-terminal residue" evidence="2">
    <location>
        <position position="231"/>
    </location>
</feature>
<dbReference type="GO" id="GO:0031902">
    <property type="term" value="C:late endosome membrane"/>
    <property type="evidence" value="ECO:0007669"/>
    <property type="project" value="TreeGrafter"/>
</dbReference>
<feature type="non-terminal residue" evidence="2">
    <location>
        <position position="1"/>
    </location>
</feature>
<dbReference type="Proteomes" id="UP000324897">
    <property type="component" value="Chromosome 3"/>
</dbReference>
<dbReference type="GO" id="GO:0043130">
    <property type="term" value="F:ubiquitin binding"/>
    <property type="evidence" value="ECO:0007669"/>
    <property type="project" value="InterPro"/>
</dbReference>
<name>A0A5J9TCI9_9POAL</name>
<dbReference type="AlphaFoldDB" id="A0A5J9TCI9"/>
<comment type="caution">
    <text evidence="2">The sequence shown here is derived from an EMBL/GenBank/DDBJ whole genome shotgun (WGS) entry which is preliminary data.</text>
</comment>
<organism evidence="2 3">
    <name type="scientific">Eragrostis curvula</name>
    <name type="common">weeping love grass</name>
    <dbReference type="NCBI Taxonomy" id="38414"/>
    <lineage>
        <taxon>Eukaryota</taxon>
        <taxon>Viridiplantae</taxon>
        <taxon>Streptophyta</taxon>
        <taxon>Embryophyta</taxon>
        <taxon>Tracheophyta</taxon>
        <taxon>Spermatophyta</taxon>
        <taxon>Magnoliopsida</taxon>
        <taxon>Liliopsida</taxon>
        <taxon>Poales</taxon>
        <taxon>Poaceae</taxon>
        <taxon>PACMAD clade</taxon>
        <taxon>Chloridoideae</taxon>
        <taxon>Eragrostideae</taxon>
        <taxon>Eragrostidinae</taxon>
        <taxon>Eragrostis</taxon>
    </lineage>
</organism>
<sequence length="231" mass="25161">MDGISGGGIAVEGSASGHGGKVMRRGHGTIAISDSNGIFSAIDHGSPQLQRLLGPIRIPPLPEDAPAPSTTPTSDCSLLFYDCYGQSIDLQSGGEQKQSWSAGPGADGSSFVKIEAESHEDASGYIKCLDGSMVLLRIALDGIRMLGTSSRTLKIYPLDLVKRCEALDSTIWRKTSVDTDAGRIRLKSNSYTTNNMFDTRYCNTYHFVMSLLMFSLMFRLHRQFKMPFHDA</sequence>
<dbReference type="PANTHER" id="PTHR46977:SF8">
    <property type="entry name" value="OS07G0573300 PROTEIN"/>
    <property type="match status" value="1"/>
</dbReference>
<dbReference type="GO" id="GO:0036258">
    <property type="term" value="P:multivesicular body assembly"/>
    <property type="evidence" value="ECO:0007669"/>
    <property type="project" value="InterPro"/>
</dbReference>
<feature type="region of interest" description="Disordered" evidence="1">
    <location>
        <begin position="1"/>
        <end position="22"/>
    </location>
</feature>
<gene>
    <name evidence="2" type="ORF">EJB05_42109</name>
</gene>
<evidence type="ECO:0000256" key="1">
    <source>
        <dbReference type="SAM" id="MobiDB-lite"/>
    </source>
</evidence>
<dbReference type="GO" id="GO:0000813">
    <property type="term" value="C:ESCRT I complex"/>
    <property type="evidence" value="ECO:0007669"/>
    <property type="project" value="TreeGrafter"/>
</dbReference>
<dbReference type="EMBL" id="RWGY01000039">
    <property type="protein sequence ID" value="TVU08698.1"/>
    <property type="molecule type" value="Genomic_DNA"/>
</dbReference>
<evidence type="ECO:0000313" key="3">
    <source>
        <dbReference type="Proteomes" id="UP000324897"/>
    </source>
</evidence>
<proteinExistence type="predicted"/>
<evidence type="ECO:0000313" key="2">
    <source>
        <dbReference type="EMBL" id="TVU08698.1"/>
    </source>
</evidence>
<reference evidence="2 3" key="1">
    <citation type="journal article" date="2019" name="Sci. Rep.">
        <title>A high-quality genome of Eragrostis curvula grass provides insights into Poaceae evolution and supports new strategies to enhance forage quality.</title>
        <authorList>
            <person name="Carballo J."/>
            <person name="Santos B.A.C.M."/>
            <person name="Zappacosta D."/>
            <person name="Garbus I."/>
            <person name="Selva J.P."/>
            <person name="Gallo C.A."/>
            <person name="Diaz A."/>
            <person name="Albertini E."/>
            <person name="Caccamo M."/>
            <person name="Echenique V."/>
        </authorList>
    </citation>
    <scope>NUCLEOTIDE SEQUENCE [LARGE SCALE GENOMIC DNA]</scope>
    <source>
        <strain evidence="3">cv. Victoria</strain>
        <tissue evidence="2">Leaf</tissue>
    </source>
</reference>
<feature type="compositionally biased region" description="Gly residues" evidence="1">
    <location>
        <begin position="1"/>
        <end position="20"/>
    </location>
</feature>
<accession>A0A5J9TCI9</accession>
<protein>
    <submittedName>
        <fullName evidence="2">Uncharacterized protein</fullName>
    </submittedName>
</protein>
<dbReference type="GO" id="GO:0070676">
    <property type="term" value="P:intralumenal vesicle formation"/>
    <property type="evidence" value="ECO:0007669"/>
    <property type="project" value="TreeGrafter"/>
</dbReference>
<dbReference type="PANTHER" id="PTHR46977">
    <property type="entry name" value="PROTEIN FREE1"/>
    <property type="match status" value="1"/>
</dbReference>